<protein>
    <submittedName>
        <fullName evidence="2">Uncharacterized protein</fullName>
    </submittedName>
</protein>
<dbReference type="Proteomes" id="UP001445335">
    <property type="component" value="Unassembled WGS sequence"/>
</dbReference>
<accession>A0AAW1RTJ8</accession>
<evidence type="ECO:0000256" key="1">
    <source>
        <dbReference type="ARBA" id="ARBA00004430"/>
    </source>
</evidence>
<dbReference type="GO" id="GO:0005930">
    <property type="term" value="C:axoneme"/>
    <property type="evidence" value="ECO:0007669"/>
    <property type="project" value="UniProtKB-SubCell"/>
</dbReference>
<dbReference type="Gene3D" id="3.80.10.10">
    <property type="entry name" value="Ribonuclease Inhibitor"/>
    <property type="match status" value="1"/>
</dbReference>
<name>A0AAW1RTJ8_9CHLO</name>
<organism evidence="2 3">
    <name type="scientific">Elliptochloris bilobata</name>
    <dbReference type="NCBI Taxonomy" id="381761"/>
    <lineage>
        <taxon>Eukaryota</taxon>
        <taxon>Viridiplantae</taxon>
        <taxon>Chlorophyta</taxon>
        <taxon>core chlorophytes</taxon>
        <taxon>Trebouxiophyceae</taxon>
        <taxon>Trebouxiophyceae incertae sedis</taxon>
        <taxon>Elliptochloris clade</taxon>
        <taxon>Elliptochloris</taxon>
    </lineage>
</organism>
<evidence type="ECO:0000313" key="2">
    <source>
        <dbReference type="EMBL" id="KAK9837173.1"/>
    </source>
</evidence>
<dbReference type="AlphaFoldDB" id="A0AAW1RTJ8"/>
<keyword evidence="3" id="KW-1185">Reference proteome</keyword>
<sequence length="366" mass="39818">MGIYGVARELWQHVFELLAGQAPSSYLVEKRLWITLVGCLPRVSRTIKATLQHGSPLCWRRLPSQLTRRMLNSPVDHRVSDKTYMLTWLWKGGDAVRELSVQHHVHHHWCSSHDFVQQLTWVLHNLPALKSLEDLLITMDNHGPGWGAGAAAAAGVGADSLCAGAWSNRGLHAFPEVATHLTALTALNLAGSALTAVPRGLAKLSRLRSLHLGGPWGRQRHPLDMRALGPLQLCADTSLEVWLGARNYLHLRGTVRASCALATLPELRTLHLSWCCAGFVRIDRMAAPQMTAPAELRLDGAAINEVIAVIEHADAWEFPPPADDPMVSPEGWGMGAGPAKAARLAAVDGLTAVGEFKCCLPDTQNP</sequence>
<dbReference type="InterPro" id="IPR032675">
    <property type="entry name" value="LRR_dom_sf"/>
</dbReference>
<gene>
    <name evidence="2" type="ORF">WJX81_008211</name>
</gene>
<evidence type="ECO:0000313" key="3">
    <source>
        <dbReference type="Proteomes" id="UP001445335"/>
    </source>
</evidence>
<reference evidence="2 3" key="1">
    <citation type="journal article" date="2024" name="Nat. Commun.">
        <title>Phylogenomics reveals the evolutionary origins of lichenization in chlorophyte algae.</title>
        <authorList>
            <person name="Puginier C."/>
            <person name="Libourel C."/>
            <person name="Otte J."/>
            <person name="Skaloud P."/>
            <person name="Haon M."/>
            <person name="Grisel S."/>
            <person name="Petersen M."/>
            <person name="Berrin J.G."/>
            <person name="Delaux P.M."/>
            <person name="Dal Grande F."/>
            <person name="Keller J."/>
        </authorList>
    </citation>
    <scope>NUCLEOTIDE SEQUENCE [LARGE SCALE GENOMIC DNA]</scope>
    <source>
        <strain evidence="2 3">SAG 245.80</strain>
    </source>
</reference>
<dbReference type="SUPFAM" id="SSF52047">
    <property type="entry name" value="RNI-like"/>
    <property type="match status" value="1"/>
</dbReference>
<dbReference type="EMBL" id="JALJOU010000023">
    <property type="protein sequence ID" value="KAK9837173.1"/>
    <property type="molecule type" value="Genomic_DNA"/>
</dbReference>
<comment type="caution">
    <text evidence="2">The sequence shown here is derived from an EMBL/GenBank/DDBJ whole genome shotgun (WGS) entry which is preliminary data.</text>
</comment>
<proteinExistence type="predicted"/>
<comment type="subcellular location">
    <subcellularLocation>
        <location evidence="1">Cytoplasm</location>
        <location evidence="1">Cytoskeleton</location>
        <location evidence="1">Cilium axoneme</location>
    </subcellularLocation>
</comment>